<reference evidence="2" key="1">
    <citation type="submission" date="2021-01" db="EMBL/GenBank/DDBJ databases">
        <title>Modified the classification status of verrucomicrobia.</title>
        <authorList>
            <person name="Feng X."/>
        </authorList>
    </citation>
    <scope>NUCLEOTIDE SEQUENCE</scope>
    <source>
        <strain evidence="2">KCTC 22201</strain>
    </source>
</reference>
<feature type="transmembrane region" description="Helical" evidence="1">
    <location>
        <begin position="347"/>
        <end position="369"/>
    </location>
</feature>
<feature type="transmembrane region" description="Helical" evidence="1">
    <location>
        <begin position="417"/>
        <end position="437"/>
    </location>
</feature>
<organism evidence="2 3">
    <name type="scientific">Haloferula rosea</name>
    <dbReference type="NCBI Taxonomy" id="490093"/>
    <lineage>
        <taxon>Bacteria</taxon>
        <taxon>Pseudomonadati</taxon>
        <taxon>Verrucomicrobiota</taxon>
        <taxon>Verrucomicrobiia</taxon>
        <taxon>Verrucomicrobiales</taxon>
        <taxon>Verrucomicrobiaceae</taxon>
        <taxon>Haloferula</taxon>
    </lineage>
</organism>
<dbReference type="EMBL" id="JAENII010000015">
    <property type="protein sequence ID" value="MBK1828625.1"/>
    <property type="molecule type" value="Genomic_DNA"/>
</dbReference>
<dbReference type="GO" id="GO:0015209">
    <property type="term" value="F:cytosine transmembrane transporter activity"/>
    <property type="evidence" value="ECO:0007669"/>
    <property type="project" value="InterPro"/>
</dbReference>
<evidence type="ECO:0000256" key="1">
    <source>
        <dbReference type="SAM" id="Phobius"/>
    </source>
</evidence>
<feature type="transmembrane region" description="Helical" evidence="1">
    <location>
        <begin position="309"/>
        <end position="335"/>
    </location>
</feature>
<feature type="transmembrane region" description="Helical" evidence="1">
    <location>
        <begin position="457"/>
        <end position="474"/>
    </location>
</feature>
<proteinExistence type="predicted"/>
<dbReference type="RefSeq" id="WP_200282435.1">
    <property type="nucleotide sequence ID" value="NZ_JAENII010000015.1"/>
</dbReference>
<feature type="transmembrane region" description="Helical" evidence="1">
    <location>
        <begin position="176"/>
        <end position="193"/>
    </location>
</feature>
<feature type="transmembrane region" description="Helical" evidence="1">
    <location>
        <begin position="480"/>
        <end position="499"/>
    </location>
</feature>
<keyword evidence="1" id="KW-0812">Transmembrane</keyword>
<feature type="transmembrane region" description="Helical" evidence="1">
    <location>
        <begin position="103"/>
        <end position="129"/>
    </location>
</feature>
<feature type="transmembrane region" description="Helical" evidence="1">
    <location>
        <begin position="58"/>
        <end position="82"/>
    </location>
</feature>
<dbReference type="Gene3D" id="1.10.4160.10">
    <property type="entry name" value="Hydantoin permease"/>
    <property type="match status" value="2"/>
</dbReference>
<feature type="transmembrane region" description="Helical" evidence="1">
    <location>
        <begin position="390"/>
        <end position="411"/>
    </location>
</feature>
<accession>A0A934RDL4</accession>
<protein>
    <recommendedName>
        <fullName evidence="4">Cytosine permease</fullName>
    </recommendedName>
</protein>
<sequence>MSEQEHAANEEFERTPVPKSALKGPGKFWGMYAGEHAAGTEFMIGPLFLLAGVALKDIFLGLLIGNLLAVLSWRYICAPIAVRGRMTLYYQLEKIAGGKLVKFYNLANGILFCFLAGAMITVSATAVGIPFKIEMPTIETVYPNSAAFVVIVLLVGAVIAVVAAKGYETVARFANVASPWMVLVFLACGFVALKQIGAANWEGLNGIWNNTVNYSQALGAKPFEVTSIQGLLDLLKQKPDLIPVALEAFKVPDMEALAQVTSDNFQGAEATSTMNLWSVVLFSWFCNSAMHIGMADLSVFRYARKASSGWAAAGGMFVGHYMAWVAAAFMLAAQIRATGSTDPVPGPMAASVAGMAGIVCVVVAGWTTANPTIYRAGLAFQAMIPGSSRTAMTLLAGSVATIAGVFPAFAWKLLGFVGFYGTVLAPMGAVIFADWYFAKKAGFRQFAAEGLGKSMNLAVALAWLIPVAIASYLIKVEGIPSWYCILPCWIATAILHVIFSKSFYKQAI</sequence>
<name>A0A934RDL4_9BACT</name>
<evidence type="ECO:0000313" key="2">
    <source>
        <dbReference type="EMBL" id="MBK1828625.1"/>
    </source>
</evidence>
<evidence type="ECO:0008006" key="4">
    <source>
        <dbReference type="Google" id="ProtNLM"/>
    </source>
</evidence>
<feature type="transmembrane region" description="Helical" evidence="1">
    <location>
        <begin position="141"/>
        <end position="164"/>
    </location>
</feature>
<dbReference type="PANTHER" id="PTHR30569">
    <property type="entry name" value="CYTOSINE TRANSPORTER CODB"/>
    <property type="match status" value="1"/>
</dbReference>
<evidence type="ECO:0000313" key="3">
    <source>
        <dbReference type="Proteomes" id="UP000658278"/>
    </source>
</evidence>
<feature type="transmembrane region" description="Helical" evidence="1">
    <location>
        <begin position="276"/>
        <end position="297"/>
    </location>
</feature>
<gene>
    <name evidence="2" type="ORF">JIN81_16450</name>
</gene>
<dbReference type="GO" id="GO:0005886">
    <property type="term" value="C:plasma membrane"/>
    <property type="evidence" value="ECO:0007669"/>
    <property type="project" value="TreeGrafter"/>
</dbReference>
<comment type="caution">
    <text evidence="2">The sequence shown here is derived from an EMBL/GenBank/DDBJ whole genome shotgun (WGS) entry which is preliminary data.</text>
</comment>
<dbReference type="InterPro" id="IPR030191">
    <property type="entry name" value="CodB"/>
</dbReference>
<dbReference type="PANTHER" id="PTHR30569:SF0">
    <property type="entry name" value="CYTOSINE PERMEASE"/>
    <property type="match status" value="1"/>
</dbReference>
<keyword evidence="1" id="KW-1133">Transmembrane helix</keyword>
<dbReference type="AlphaFoldDB" id="A0A934RDL4"/>
<dbReference type="Proteomes" id="UP000658278">
    <property type="component" value="Unassembled WGS sequence"/>
</dbReference>
<keyword evidence="1" id="KW-0472">Membrane</keyword>
<keyword evidence="3" id="KW-1185">Reference proteome</keyword>